<proteinExistence type="predicted"/>
<dbReference type="AlphaFoldDB" id="A0A8J2KD55"/>
<dbReference type="EMBL" id="CAJVCH010346577">
    <property type="protein sequence ID" value="CAG7815536.1"/>
    <property type="molecule type" value="Genomic_DNA"/>
</dbReference>
<evidence type="ECO:0000313" key="2">
    <source>
        <dbReference type="Proteomes" id="UP000708208"/>
    </source>
</evidence>
<accession>A0A8J2KD55</accession>
<reference evidence="1" key="1">
    <citation type="submission" date="2021-06" db="EMBL/GenBank/DDBJ databases">
        <authorList>
            <person name="Hodson N. C."/>
            <person name="Mongue J. A."/>
            <person name="Jaron S. K."/>
        </authorList>
    </citation>
    <scope>NUCLEOTIDE SEQUENCE</scope>
</reference>
<protein>
    <submittedName>
        <fullName evidence="1">Uncharacterized protein</fullName>
    </submittedName>
</protein>
<name>A0A8J2KD55_9HEXA</name>
<sequence length="170" mass="19243">MNSFKIRFEAEKLYTKEEQTTMFQNISAFINAVRTVNKSESIEAFYPGEDELHQAAVPDWKHLPTLRIALVEDKVVIIKIVIGDFALDPVYDLAEALLLFVLITHSFYTAFPHKYGQAFTVLEAFALGSSPLGLGRDQKDFFLKLIQTLPDNECPGDSCEDVNETDVYTE</sequence>
<gene>
    <name evidence="1" type="ORF">AFUS01_LOCUS26209</name>
</gene>
<dbReference type="Proteomes" id="UP000708208">
    <property type="component" value="Unassembled WGS sequence"/>
</dbReference>
<evidence type="ECO:0000313" key="1">
    <source>
        <dbReference type="EMBL" id="CAG7815536.1"/>
    </source>
</evidence>
<organism evidence="1 2">
    <name type="scientific">Allacma fusca</name>
    <dbReference type="NCBI Taxonomy" id="39272"/>
    <lineage>
        <taxon>Eukaryota</taxon>
        <taxon>Metazoa</taxon>
        <taxon>Ecdysozoa</taxon>
        <taxon>Arthropoda</taxon>
        <taxon>Hexapoda</taxon>
        <taxon>Collembola</taxon>
        <taxon>Symphypleona</taxon>
        <taxon>Sminthuridae</taxon>
        <taxon>Allacma</taxon>
    </lineage>
</organism>
<keyword evidence="2" id="KW-1185">Reference proteome</keyword>
<comment type="caution">
    <text evidence="1">The sequence shown here is derived from an EMBL/GenBank/DDBJ whole genome shotgun (WGS) entry which is preliminary data.</text>
</comment>